<evidence type="ECO:0000256" key="1">
    <source>
        <dbReference type="ARBA" id="ARBA00009902"/>
    </source>
</evidence>
<keyword evidence="6" id="KW-1185">Reference proteome</keyword>
<dbReference type="GO" id="GO:0016798">
    <property type="term" value="F:hydrolase activity, acting on glycosyl bonds"/>
    <property type="evidence" value="ECO:0007669"/>
    <property type="project" value="UniProtKB-KW"/>
</dbReference>
<evidence type="ECO:0000313" key="5">
    <source>
        <dbReference type="EMBL" id="GGD53355.1"/>
    </source>
</evidence>
<dbReference type="AlphaFoldDB" id="A0A916YN56"/>
<dbReference type="Gene3D" id="2.115.10.20">
    <property type="entry name" value="Glycosyl hydrolase domain, family 43"/>
    <property type="match status" value="2"/>
</dbReference>
<dbReference type="Pfam" id="PF00251">
    <property type="entry name" value="Glyco_hydro_32N"/>
    <property type="match status" value="1"/>
</dbReference>
<evidence type="ECO:0000313" key="6">
    <source>
        <dbReference type="Proteomes" id="UP000612456"/>
    </source>
</evidence>
<sequence>MNKSEVEKYATPYKLGRPVLTGSGMKGRFDSLAVDVPFVFFHRGRFYMTYVGFDGDGYQTALAVSDNLLDWSFQGVILGREDSDRWDRIGAAGTWILKQSNDLYELPQLKKINDRYWMVYHSYPSPGYEEGAAEIGLAWCEDENLLEWHKLAEPVFTWKDGDDWEKGGLYKACLIEHEDKFYLFYNAKNLTHGAWAEQTGAAVSQNLLEWTRFDHNPILQISVRQWDSKFVSDPYICRDGDLWLNFYFGFDGVHAQEGLAFSADLLHWRKHDRPILESGYIGSLDEIHAHKASILYYNDVLYHFYTAVRPYQDGDRTGKELHSFRTITVATSKPVE</sequence>
<evidence type="ECO:0000259" key="4">
    <source>
        <dbReference type="Pfam" id="PF00251"/>
    </source>
</evidence>
<name>A0A916YN56_9BACL</name>
<protein>
    <recommendedName>
        <fullName evidence="4">Glycosyl hydrolase family 32 N-terminal domain-containing protein</fullName>
    </recommendedName>
</protein>
<dbReference type="PANTHER" id="PTHR35279">
    <property type="match status" value="1"/>
</dbReference>
<comment type="caution">
    <text evidence="5">The sequence shown here is derived from an EMBL/GenBank/DDBJ whole genome shotgun (WGS) entry which is preliminary data.</text>
</comment>
<evidence type="ECO:0000256" key="3">
    <source>
        <dbReference type="ARBA" id="ARBA00023295"/>
    </source>
</evidence>
<keyword evidence="3" id="KW-0326">Glycosidase</keyword>
<accession>A0A916YN56</accession>
<feature type="domain" description="Glycosyl hydrolase family 32 N-terminal" evidence="4">
    <location>
        <begin position="112"/>
        <end position="274"/>
    </location>
</feature>
<dbReference type="InterPro" id="IPR023296">
    <property type="entry name" value="Glyco_hydro_beta-prop_sf"/>
</dbReference>
<keyword evidence="2" id="KW-0378">Hydrolase</keyword>
<reference evidence="5" key="2">
    <citation type="submission" date="2020-09" db="EMBL/GenBank/DDBJ databases">
        <authorList>
            <person name="Sun Q."/>
            <person name="Zhou Y."/>
        </authorList>
    </citation>
    <scope>NUCLEOTIDE SEQUENCE</scope>
    <source>
        <strain evidence="5">CGMCC 1.15178</strain>
    </source>
</reference>
<dbReference type="Proteomes" id="UP000612456">
    <property type="component" value="Unassembled WGS sequence"/>
</dbReference>
<dbReference type="PANTHER" id="PTHR35279:SF1">
    <property type="entry name" value="ARABINANASE_LEVANSUCRASE_INVERTASE"/>
    <property type="match status" value="1"/>
</dbReference>
<dbReference type="SUPFAM" id="SSF75005">
    <property type="entry name" value="Arabinanase/levansucrase/invertase"/>
    <property type="match status" value="2"/>
</dbReference>
<dbReference type="RefSeq" id="WP_188989435.1">
    <property type="nucleotide sequence ID" value="NZ_BMHP01000001.1"/>
</dbReference>
<organism evidence="5 6">
    <name type="scientific">Paenibacillus nasutitermitis</name>
    <dbReference type="NCBI Taxonomy" id="1652958"/>
    <lineage>
        <taxon>Bacteria</taxon>
        <taxon>Bacillati</taxon>
        <taxon>Bacillota</taxon>
        <taxon>Bacilli</taxon>
        <taxon>Bacillales</taxon>
        <taxon>Paenibacillaceae</taxon>
        <taxon>Paenibacillus</taxon>
    </lineage>
</organism>
<dbReference type="InterPro" id="IPR013148">
    <property type="entry name" value="Glyco_hydro_32_N"/>
</dbReference>
<evidence type="ECO:0000256" key="2">
    <source>
        <dbReference type="ARBA" id="ARBA00022801"/>
    </source>
</evidence>
<reference evidence="5" key="1">
    <citation type="journal article" date="2014" name="Int. J. Syst. Evol. Microbiol.">
        <title>Complete genome sequence of Corynebacterium casei LMG S-19264T (=DSM 44701T), isolated from a smear-ripened cheese.</title>
        <authorList>
            <consortium name="US DOE Joint Genome Institute (JGI-PGF)"/>
            <person name="Walter F."/>
            <person name="Albersmeier A."/>
            <person name="Kalinowski J."/>
            <person name="Ruckert C."/>
        </authorList>
    </citation>
    <scope>NUCLEOTIDE SEQUENCE</scope>
    <source>
        <strain evidence="5">CGMCC 1.15178</strain>
    </source>
</reference>
<gene>
    <name evidence="5" type="ORF">GCM10010911_08660</name>
</gene>
<comment type="similarity">
    <text evidence="1">Belongs to the glycosyl hydrolase 32 family.</text>
</comment>
<proteinExistence type="inferred from homology"/>
<dbReference type="EMBL" id="BMHP01000001">
    <property type="protein sequence ID" value="GGD53355.1"/>
    <property type="molecule type" value="Genomic_DNA"/>
</dbReference>